<evidence type="ECO:0000256" key="8">
    <source>
        <dbReference type="SAM" id="MobiDB-lite"/>
    </source>
</evidence>
<dbReference type="GO" id="GO:0005886">
    <property type="term" value="C:plasma membrane"/>
    <property type="evidence" value="ECO:0007669"/>
    <property type="project" value="UniProtKB-SubCell"/>
</dbReference>
<feature type="compositionally biased region" description="Polar residues" evidence="8">
    <location>
        <begin position="446"/>
        <end position="459"/>
    </location>
</feature>
<feature type="compositionally biased region" description="Low complexity" evidence="8">
    <location>
        <begin position="436"/>
        <end position="445"/>
    </location>
</feature>
<comment type="caution">
    <text evidence="10">The sequence shown here is derived from an EMBL/GenBank/DDBJ whole genome shotgun (WGS) entry which is preliminary data.</text>
</comment>
<feature type="region of interest" description="Disordered" evidence="8">
    <location>
        <begin position="436"/>
        <end position="466"/>
    </location>
</feature>
<evidence type="ECO:0000256" key="2">
    <source>
        <dbReference type="ARBA" id="ARBA00022448"/>
    </source>
</evidence>
<comment type="subcellular location">
    <subcellularLocation>
        <location evidence="1">Cell membrane</location>
        <topology evidence="1">Multi-pass membrane protein</topology>
    </subcellularLocation>
</comment>
<gene>
    <name evidence="10" type="ORF">BCR33DRAFT_796544</name>
</gene>
<evidence type="ECO:0000256" key="3">
    <source>
        <dbReference type="ARBA" id="ARBA00022475"/>
    </source>
</evidence>
<proteinExistence type="predicted"/>
<dbReference type="Pfam" id="PF25539">
    <property type="entry name" value="Bestrophin_2"/>
    <property type="match status" value="2"/>
</dbReference>
<feature type="transmembrane region" description="Helical" evidence="9">
    <location>
        <begin position="68"/>
        <end position="90"/>
    </location>
</feature>
<evidence type="ECO:0000313" key="11">
    <source>
        <dbReference type="Proteomes" id="UP000193642"/>
    </source>
</evidence>
<dbReference type="EMBL" id="MCGO01000162">
    <property type="protein sequence ID" value="ORY23334.1"/>
    <property type="molecule type" value="Genomic_DNA"/>
</dbReference>
<protein>
    <submittedName>
        <fullName evidence="10">Uncharacterized protein</fullName>
    </submittedName>
</protein>
<feature type="region of interest" description="Disordered" evidence="8">
    <location>
        <begin position="1"/>
        <end position="20"/>
    </location>
</feature>
<dbReference type="OrthoDB" id="1368at2759"/>
<dbReference type="PANTHER" id="PTHR33281:SF19">
    <property type="entry name" value="VOLTAGE-DEPENDENT ANION CHANNEL-FORMING PROTEIN YNEE"/>
    <property type="match status" value="1"/>
</dbReference>
<sequence>MHTSSKLKPASPGSTPPRRSSIWSPLYQVRRFSARFLRKEAVHNPAFRNQDQYYAKTLWQAIKVRGTIIPSIAPVVLAVFVQSVVVAVLFKVFELPINLDDRMVSMMGSAIAMLLSFRTNRSFERYNQGSQLWTNLATQIRHSSRFIWTNINTTTEDAQEEKKRIMKLLLATAVATKHALRGVDPYLFQDLNQLLPADFTTTGQQTPRLRRPINLLTTVGSAPSLSNSIDNMFKQQESPVGTPTKRHSIPLENFEMPPPLPPKFSMNTAPRTRRASFSPTSPPLPASLRRKCSGNPINAPLDILHHITFYLRAQRKLGTLAAEDAGQTLGAVSAAIDSVTKFEQILYFPVPGPCEAGYAMILATFIMSITFFGTDAIAGEISDPFGNDENDLPLDYFCFKLQDDLEYVMDQGFEGVSLGVGSSDEDVLVSSNGGAVGVGKSKSGSDANSAAKVQQSGISMQLRKRK</sequence>
<keyword evidence="7 9" id="KW-0472">Membrane</keyword>
<evidence type="ECO:0000313" key="10">
    <source>
        <dbReference type="EMBL" id="ORY23334.1"/>
    </source>
</evidence>
<keyword evidence="11" id="KW-1185">Reference proteome</keyword>
<keyword evidence="6" id="KW-0406">Ion transport</keyword>
<evidence type="ECO:0000256" key="4">
    <source>
        <dbReference type="ARBA" id="ARBA00022692"/>
    </source>
</evidence>
<keyword evidence="3" id="KW-1003">Cell membrane</keyword>
<dbReference type="GO" id="GO:0005254">
    <property type="term" value="F:chloride channel activity"/>
    <property type="evidence" value="ECO:0007669"/>
    <property type="project" value="InterPro"/>
</dbReference>
<dbReference type="Proteomes" id="UP000193642">
    <property type="component" value="Unassembled WGS sequence"/>
</dbReference>
<keyword evidence="4 9" id="KW-0812">Transmembrane</keyword>
<dbReference type="STRING" id="329046.A0A1Y2ALF9"/>
<dbReference type="InterPro" id="IPR044669">
    <property type="entry name" value="YneE/VCCN1/2-like"/>
</dbReference>
<dbReference type="AlphaFoldDB" id="A0A1Y2ALF9"/>
<organism evidence="10 11">
    <name type="scientific">Rhizoclosmatium globosum</name>
    <dbReference type="NCBI Taxonomy" id="329046"/>
    <lineage>
        <taxon>Eukaryota</taxon>
        <taxon>Fungi</taxon>
        <taxon>Fungi incertae sedis</taxon>
        <taxon>Chytridiomycota</taxon>
        <taxon>Chytridiomycota incertae sedis</taxon>
        <taxon>Chytridiomycetes</taxon>
        <taxon>Chytridiales</taxon>
        <taxon>Chytriomycetaceae</taxon>
        <taxon>Rhizoclosmatium</taxon>
    </lineage>
</organism>
<evidence type="ECO:0000256" key="5">
    <source>
        <dbReference type="ARBA" id="ARBA00022989"/>
    </source>
</evidence>
<dbReference type="PANTHER" id="PTHR33281">
    <property type="entry name" value="UPF0187 PROTEIN YNEE"/>
    <property type="match status" value="1"/>
</dbReference>
<keyword evidence="5 9" id="KW-1133">Transmembrane helix</keyword>
<reference evidence="10 11" key="1">
    <citation type="submission" date="2016-07" db="EMBL/GenBank/DDBJ databases">
        <title>Pervasive Adenine N6-methylation of Active Genes in Fungi.</title>
        <authorList>
            <consortium name="DOE Joint Genome Institute"/>
            <person name="Mondo S.J."/>
            <person name="Dannebaum R.O."/>
            <person name="Kuo R.C."/>
            <person name="Labutti K."/>
            <person name="Haridas S."/>
            <person name="Kuo A."/>
            <person name="Salamov A."/>
            <person name="Ahrendt S.R."/>
            <person name="Lipzen A."/>
            <person name="Sullivan W."/>
            <person name="Andreopoulos W.B."/>
            <person name="Clum A."/>
            <person name="Lindquist E."/>
            <person name="Daum C."/>
            <person name="Ramamoorthy G.K."/>
            <person name="Gryganskyi A."/>
            <person name="Culley D."/>
            <person name="Magnuson J.K."/>
            <person name="James T.Y."/>
            <person name="O'Malley M.A."/>
            <person name="Stajich J.E."/>
            <person name="Spatafora J.W."/>
            <person name="Visel A."/>
            <person name="Grigoriev I.V."/>
        </authorList>
    </citation>
    <scope>NUCLEOTIDE SEQUENCE [LARGE SCALE GENOMIC DNA]</scope>
    <source>
        <strain evidence="10 11">JEL800</strain>
    </source>
</reference>
<evidence type="ECO:0000256" key="6">
    <source>
        <dbReference type="ARBA" id="ARBA00023065"/>
    </source>
</evidence>
<evidence type="ECO:0000256" key="7">
    <source>
        <dbReference type="ARBA" id="ARBA00023136"/>
    </source>
</evidence>
<keyword evidence="2" id="KW-0813">Transport</keyword>
<evidence type="ECO:0000256" key="1">
    <source>
        <dbReference type="ARBA" id="ARBA00004651"/>
    </source>
</evidence>
<name>A0A1Y2ALF9_9FUNG</name>
<evidence type="ECO:0000256" key="9">
    <source>
        <dbReference type="SAM" id="Phobius"/>
    </source>
</evidence>
<accession>A0A1Y2ALF9</accession>